<comment type="caution">
    <text evidence="1">The sequence shown here is derived from an EMBL/GenBank/DDBJ whole genome shotgun (WGS) entry which is preliminary data.</text>
</comment>
<dbReference type="Proteomes" id="UP001500266">
    <property type="component" value="Unassembled WGS sequence"/>
</dbReference>
<name>A0ABP7ZER8_9ACTN</name>
<protein>
    <submittedName>
        <fullName evidence="1">Uncharacterized protein</fullName>
    </submittedName>
</protein>
<reference evidence="2" key="1">
    <citation type="journal article" date="2019" name="Int. J. Syst. Evol. Microbiol.">
        <title>The Global Catalogue of Microorganisms (GCM) 10K type strain sequencing project: providing services to taxonomists for standard genome sequencing and annotation.</title>
        <authorList>
            <consortium name="The Broad Institute Genomics Platform"/>
            <consortium name="The Broad Institute Genome Sequencing Center for Infectious Disease"/>
            <person name="Wu L."/>
            <person name="Ma J."/>
        </authorList>
    </citation>
    <scope>NUCLEOTIDE SEQUENCE [LARGE SCALE GENOMIC DNA]</scope>
    <source>
        <strain evidence="2">JCM 17316</strain>
    </source>
</reference>
<dbReference type="EMBL" id="BAABDO010000133">
    <property type="protein sequence ID" value="GAA4155567.1"/>
    <property type="molecule type" value="Genomic_DNA"/>
</dbReference>
<keyword evidence="2" id="KW-1185">Reference proteome</keyword>
<evidence type="ECO:0000313" key="1">
    <source>
        <dbReference type="EMBL" id="GAA4155567.1"/>
    </source>
</evidence>
<organism evidence="1 2">
    <name type="scientific">Actinomadura keratinilytica</name>
    <dbReference type="NCBI Taxonomy" id="547461"/>
    <lineage>
        <taxon>Bacteria</taxon>
        <taxon>Bacillati</taxon>
        <taxon>Actinomycetota</taxon>
        <taxon>Actinomycetes</taxon>
        <taxon>Streptosporangiales</taxon>
        <taxon>Thermomonosporaceae</taxon>
        <taxon>Actinomadura</taxon>
    </lineage>
</organism>
<evidence type="ECO:0000313" key="2">
    <source>
        <dbReference type="Proteomes" id="UP001500266"/>
    </source>
</evidence>
<sequence>MNVSPKGCADTFAVLDDRTVGRLDLTGSGAETAAQRTAVSRPVLLVRAPPACCGRTAPDASLPWLPAVAGSGPPLPR</sequence>
<proteinExistence type="predicted"/>
<accession>A0ABP7ZER8</accession>
<gene>
    <name evidence="1" type="ORF">GCM10022416_56180</name>
</gene>